<comment type="subcellular location">
    <subcellularLocation>
        <location evidence="11 12">Cell membrane</location>
        <topology evidence="11 12">Multi-pass membrane protein</topology>
    </subcellularLocation>
    <subcellularLocation>
        <location evidence="1">Membrane</location>
        <topology evidence="1">Multi-pass membrane protein</topology>
    </subcellularLocation>
</comment>
<keyword evidence="5 11" id="KW-0812">Transmembrane</keyword>
<comment type="subunit">
    <text evidence="11">NDH-1 is composed of 15 different subunits. Subunits NuoA, H, J, K, L, M, N constitute the membrane sector of the complex.</text>
</comment>
<dbReference type="EC" id="7.1.1.-" evidence="11"/>
<evidence type="ECO:0000256" key="8">
    <source>
        <dbReference type="ARBA" id="ARBA00022989"/>
    </source>
</evidence>
<dbReference type="HAMAP" id="MF_01394">
    <property type="entry name" value="NDH1_NuoA"/>
    <property type="match status" value="1"/>
</dbReference>
<evidence type="ECO:0000313" key="14">
    <source>
        <dbReference type="Proteomes" id="UP000600547"/>
    </source>
</evidence>
<dbReference type="GO" id="GO:0008137">
    <property type="term" value="F:NADH dehydrogenase (ubiquinone) activity"/>
    <property type="evidence" value="ECO:0007669"/>
    <property type="project" value="InterPro"/>
</dbReference>
<comment type="function">
    <text evidence="11">NDH-1 shuttles electrons from NADH, via FMN and iron-sulfur (Fe-S) centers, to quinones in the respiratory chain. The immediate electron acceptor for the enzyme in this species is believed to be a menaquinone. Couples the redox reaction to proton translocation (for every two electrons transferred, four hydrogen ions are translocated across the cytoplasmic membrane), and thus conserves the redox energy in a proton gradient.</text>
</comment>
<keyword evidence="3 11" id="KW-0813">Transport</keyword>
<comment type="similarity">
    <text evidence="2 11 12">Belongs to the complex I subunit 3 family.</text>
</comment>
<dbReference type="GO" id="GO:0030964">
    <property type="term" value="C:NADH dehydrogenase complex"/>
    <property type="evidence" value="ECO:0007669"/>
    <property type="project" value="TreeGrafter"/>
</dbReference>
<dbReference type="Gene3D" id="1.20.58.1610">
    <property type="entry name" value="NADH:ubiquinone/plastoquinone oxidoreductase, chain 3"/>
    <property type="match status" value="1"/>
</dbReference>
<evidence type="ECO:0000313" key="13">
    <source>
        <dbReference type="EMBL" id="GGM43039.1"/>
    </source>
</evidence>
<accession>A0A8H9GQ44</accession>
<keyword evidence="8 11" id="KW-1133">Transmembrane helix</keyword>
<evidence type="ECO:0000256" key="10">
    <source>
        <dbReference type="ARBA" id="ARBA00023136"/>
    </source>
</evidence>
<evidence type="ECO:0000256" key="1">
    <source>
        <dbReference type="ARBA" id="ARBA00004141"/>
    </source>
</evidence>
<keyword evidence="9 11" id="KW-0520">NAD</keyword>
<comment type="catalytic activity">
    <reaction evidence="11 12">
        <text>a quinone + NADH + 5 H(+)(in) = a quinol + NAD(+) + 4 H(+)(out)</text>
        <dbReference type="Rhea" id="RHEA:57888"/>
        <dbReference type="ChEBI" id="CHEBI:15378"/>
        <dbReference type="ChEBI" id="CHEBI:24646"/>
        <dbReference type="ChEBI" id="CHEBI:57540"/>
        <dbReference type="ChEBI" id="CHEBI:57945"/>
        <dbReference type="ChEBI" id="CHEBI:132124"/>
    </reaction>
</comment>
<evidence type="ECO:0000256" key="5">
    <source>
        <dbReference type="ARBA" id="ARBA00022692"/>
    </source>
</evidence>
<evidence type="ECO:0000256" key="7">
    <source>
        <dbReference type="ARBA" id="ARBA00022967"/>
    </source>
</evidence>
<evidence type="ECO:0000256" key="3">
    <source>
        <dbReference type="ARBA" id="ARBA00022448"/>
    </source>
</evidence>
<keyword evidence="6 11" id="KW-0874">Quinone</keyword>
<evidence type="ECO:0000256" key="9">
    <source>
        <dbReference type="ARBA" id="ARBA00023027"/>
    </source>
</evidence>
<sequence>MRDGVATERRPTIEYANFVIMLLVALGIGIVAVLASALLGPKKASRTKLMAYESGNDPERGGVGTGQRFPVHFYLVAMLFIIFDIETAFFYPLAVAYQKLIPFAFFEAVTFVLLLLVGYVYILKKKVLEWA</sequence>
<comment type="caution">
    <text evidence="13">The sequence shown here is derived from an EMBL/GenBank/DDBJ whole genome shotgun (WGS) entry which is preliminary data.</text>
</comment>
<evidence type="ECO:0000256" key="2">
    <source>
        <dbReference type="ARBA" id="ARBA00008472"/>
    </source>
</evidence>
<protein>
    <recommendedName>
        <fullName evidence="11">NADH-quinone oxidoreductase subunit A</fullName>
        <ecNumber evidence="11">7.1.1.-</ecNumber>
    </recommendedName>
    <alternativeName>
        <fullName evidence="11">NADH dehydrogenase I subunit A</fullName>
    </alternativeName>
    <alternativeName>
        <fullName evidence="11">NDH-1 subunit A</fullName>
    </alternativeName>
    <alternativeName>
        <fullName evidence="11">NUO1</fullName>
    </alternativeName>
</protein>
<keyword evidence="10 11" id="KW-0472">Membrane</keyword>
<feature type="transmembrane region" description="Helical" evidence="11">
    <location>
        <begin position="73"/>
        <end position="94"/>
    </location>
</feature>
<evidence type="ECO:0000256" key="12">
    <source>
        <dbReference type="RuleBase" id="RU003639"/>
    </source>
</evidence>
<feature type="transmembrane region" description="Helical" evidence="11">
    <location>
        <begin position="15"/>
        <end position="40"/>
    </location>
</feature>
<dbReference type="Pfam" id="PF00507">
    <property type="entry name" value="Oxidored_q4"/>
    <property type="match status" value="1"/>
</dbReference>
<keyword evidence="14" id="KW-1185">Reference proteome</keyword>
<keyword evidence="4 11" id="KW-1003">Cell membrane</keyword>
<keyword evidence="7 11" id="KW-1278">Translocase</keyword>
<dbReference type="GO" id="GO:0005886">
    <property type="term" value="C:plasma membrane"/>
    <property type="evidence" value="ECO:0007669"/>
    <property type="project" value="UniProtKB-SubCell"/>
</dbReference>
<dbReference type="PANTHER" id="PTHR11058">
    <property type="entry name" value="NADH-UBIQUINONE OXIDOREDUCTASE CHAIN 3"/>
    <property type="match status" value="1"/>
</dbReference>
<organism evidence="13 14">
    <name type="scientific">Deinococcus arenae</name>
    <dbReference type="NCBI Taxonomy" id="1452751"/>
    <lineage>
        <taxon>Bacteria</taxon>
        <taxon>Thermotogati</taxon>
        <taxon>Deinococcota</taxon>
        <taxon>Deinococci</taxon>
        <taxon>Deinococcales</taxon>
        <taxon>Deinococcaceae</taxon>
        <taxon>Deinococcus</taxon>
    </lineage>
</organism>
<evidence type="ECO:0000256" key="6">
    <source>
        <dbReference type="ARBA" id="ARBA00022719"/>
    </source>
</evidence>
<dbReference type="GO" id="GO:0048038">
    <property type="term" value="F:quinone binding"/>
    <property type="evidence" value="ECO:0007669"/>
    <property type="project" value="UniProtKB-KW"/>
</dbReference>
<dbReference type="EMBL" id="BMQG01000005">
    <property type="protein sequence ID" value="GGM43039.1"/>
    <property type="molecule type" value="Genomic_DNA"/>
</dbReference>
<name>A0A8H9GQ44_9DEIO</name>
<dbReference type="FunFam" id="1.20.58.1610:FF:000002">
    <property type="entry name" value="NADH-quinone oxidoreductase subunit A"/>
    <property type="match status" value="1"/>
</dbReference>
<dbReference type="Proteomes" id="UP000600547">
    <property type="component" value="Unassembled WGS sequence"/>
</dbReference>
<proteinExistence type="inferred from homology"/>
<reference evidence="14" key="1">
    <citation type="journal article" date="2019" name="Int. J. Syst. Evol. Microbiol.">
        <title>The Global Catalogue of Microorganisms (GCM) 10K type strain sequencing project: providing services to taxonomists for standard genome sequencing and annotation.</title>
        <authorList>
            <consortium name="The Broad Institute Genomics Platform"/>
            <consortium name="The Broad Institute Genome Sequencing Center for Infectious Disease"/>
            <person name="Wu L."/>
            <person name="Ma J."/>
        </authorList>
    </citation>
    <scope>NUCLEOTIDE SEQUENCE [LARGE SCALE GENOMIC DNA]</scope>
    <source>
        <strain evidence="14">JCM 31047</strain>
    </source>
</reference>
<dbReference type="InterPro" id="IPR000440">
    <property type="entry name" value="NADH_UbQ/plastoQ_OxRdtase_su3"/>
</dbReference>
<dbReference type="AlphaFoldDB" id="A0A8H9GQ44"/>
<dbReference type="PANTHER" id="PTHR11058:SF22">
    <property type="entry name" value="NADH-QUINONE OXIDOREDUCTASE SUBUNIT A"/>
    <property type="match status" value="1"/>
</dbReference>
<feature type="transmembrane region" description="Helical" evidence="11">
    <location>
        <begin position="100"/>
        <end position="122"/>
    </location>
</feature>
<evidence type="ECO:0000256" key="11">
    <source>
        <dbReference type="HAMAP-Rule" id="MF_01394"/>
    </source>
</evidence>
<dbReference type="GO" id="GO:0050136">
    <property type="term" value="F:NADH dehydrogenase (quinone) (non-electrogenic) activity"/>
    <property type="evidence" value="ECO:0007669"/>
    <property type="project" value="UniProtKB-UniRule"/>
</dbReference>
<dbReference type="InterPro" id="IPR038430">
    <property type="entry name" value="NDAH_ubi_oxred_su3_sf"/>
</dbReference>
<gene>
    <name evidence="11 13" type="primary">nuoA</name>
    <name evidence="13" type="ORF">GCM10008956_19250</name>
</gene>
<dbReference type="InterPro" id="IPR023043">
    <property type="entry name" value="NAD(P)H_OxRDtase_bac/plastid"/>
</dbReference>
<evidence type="ECO:0000256" key="4">
    <source>
        <dbReference type="ARBA" id="ARBA00022475"/>
    </source>
</evidence>